<evidence type="ECO:0000313" key="1">
    <source>
        <dbReference type="EMBL" id="CAF2071037.1"/>
    </source>
</evidence>
<gene>
    <name evidence="1" type="ORF">DARMORV10_C01P18270.1</name>
</gene>
<protein>
    <submittedName>
        <fullName evidence="1">(rape) hypothetical protein</fullName>
    </submittedName>
</protein>
<dbReference type="Proteomes" id="UP001295469">
    <property type="component" value="Chromosome C01"/>
</dbReference>
<accession>A0A816REP2</accession>
<dbReference type="EMBL" id="HG994365">
    <property type="protein sequence ID" value="CAF2071037.1"/>
    <property type="molecule type" value="Genomic_DNA"/>
</dbReference>
<organism evidence="1">
    <name type="scientific">Brassica napus</name>
    <name type="common">Rape</name>
    <dbReference type="NCBI Taxonomy" id="3708"/>
    <lineage>
        <taxon>Eukaryota</taxon>
        <taxon>Viridiplantae</taxon>
        <taxon>Streptophyta</taxon>
        <taxon>Embryophyta</taxon>
        <taxon>Tracheophyta</taxon>
        <taxon>Spermatophyta</taxon>
        <taxon>Magnoliopsida</taxon>
        <taxon>eudicotyledons</taxon>
        <taxon>Gunneridae</taxon>
        <taxon>Pentapetalae</taxon>
        <taxon>rosids</taxon>
        <taxon>malvids</taxon>
        <taxon>Brassicales</taxon>
        <taxon>Brassicaceae</taxon>
        <taxon>Brassiceae</taxon>
        <taxon>Brassica</taxon>
    </lineage>
</organism>
<sequence>MCEWTNKLTSPGGLDLVLTPINLSSNRRGVCFIYFRLLIKLFNKSPTSVSEGKRREIVIYI</sequence>
<name>A0A816REP2_BRANA</name>
<dbReference type="AlphaFoldDB" id="A0A816REP2"/>
<reference evidence="1" key="1">
    <citation type="submission" date="2021-01" db="EMBL/GenBank/DDBJ databases">
        <authorList>
            <consortium name="Genoscope - CEA"/>
            <person name="William W."/>
        </authorList>
    </citation>
    <scope>NUCLEOTIDE SEQUENCE</scope>
</reference>
<proteinExistence type="predicted"/>